<proteinExistence type="predicted"/>
<evidence type="ECO:0000256" key="10">
    <source>
        <dbReference type="ARBA" id="ARBA00023136"/>
    </source>
</evidence>
<dbReference type="CDD" id="cd00075">
    <property type="entry name" value="HATPase"/>
    <property type="match status" value="1"/>
</dbReference>
<dbReference type="SUPFAM" id="SSF55874">
    <property type="entry name" value="ATPase domain of HSP90 chaperone/DNA topoisomerase II/histidine kinase"/>
    <property type="match status" value="1"/>
</dbReference>
<dbReference type="Pfam" id="PF02518">
    <property type="entry name" value="HATPase_c"/>
    <property type="match status" value="1"/>
</dbReference>
<dbReference type="PRINTS" id="PR00344">
    <property type="entry name" value="BCTRLSENSOR"/>
</dbReference>
<dbReference type="GO" id="GO:0005886">
    <property type="term" value="C:plasma membrane"/>
    <property type="evidence" value="ECO:0007669"/>
    <property type="project" value="TreeGrafter"/>
</dbReference>
<dbReference type="InterPro" id="IPR003661">
    <property type="entry name" value="HisK_dim/P_dom"/>
</dbReference>
<evidence type="ECO:0000313" key="15">
    <source>
        <dbReference type="Proteomes" id="UP000318509"/>
    </source>
</evidence>
<evidence type="ECO:0000259" key="13">
    <source>
        <dbReference type="PROSITE" id="PS50885"/>
    </source>
</evidence>
<comment type="catalytic activity">
    <reaction evidence="1">
        <text>ATP + protein L-histidine = ADP + protein N-phospho-L-histidine.</text>
        <dbReference type="EC" id="2.7.13.3"/>
    </reaction>
</comment>
<keyword evidence="10 11" id="KW-0472">Membrane</keyword>
<evidence type="ECO:0000256" key="6">
    <source>
        <dbReference type="ARBA" id="ARBA00022692"/>
    </source>
</evidence>
<evidence type="ECO:0000256" key="9">
    <source>
        <dbReference type="ARBA" id="ARBA00023012"/>
    </source>
</evidence>
<dbReference type="SUPFAM" id="SSF47384">
    <property type="entry name" value="Homodimeric domain of signal transducing histidine kinase"/>
    <property type="match status" value="1"/>
</dbReference>
<keyword evidence="4" id="KW-0597">Phosphoprotein</keyword>
<reference evidence="14 15" key="1">
    <citation type="journal article" date="2019" name="Nat. Microbiol.">
        <title>Mediterranean grassland soil C-N compound turnover is dependent on rainfall and depth, and is mediated by genomically divergent microorganisms.</title>
        <authorList>
            <person name="Diamond S."/>
            <person name="Andeer P.F."/>
            <person name="Li Z."/>
            <person name="Crits-Christoph A."/>
            <person name="Burstein D."/>
            <person name="Anantharaman K."/>
            <person name="Lane K.R."/>
            <person name="Thomas B.C."/>
            <person name="Pan C."/>
            <person name="Northen T.R."/>
            <person name="Banfield J.F."/>
        </authorList>
    </citation>
    <scope>NUCLEOTIDE SEQUENCE [LARGE SCALE GENOMIC DNA]</scope>
    <source>
        <strain evidence="14">NP_3</strain>
    </source>
</reference>
<keyword evidence="8 11" id="KW-1133">Transmembrane helix</keyword>
<comment type="caution">
    <text evidence="14">The sequence shown here is derived from an EMBL/GenBank/DDBJ whole genome shotgun (WGS) entry which is preliminary data.</text>
</comment>
<dbReference type="AlphaFoldDB" id="A0A537K6W9"/>
<gene>
    <name evidence="14" type="ORF">E6H00_03830</name>
</gene>
<evidence type="ECO:0000256" key="8">
    <source>
        <dbReference type="ARBA" id="ARBA00022989"/>
    </source>
</evidence>
<dbReference type="SMART" id="SM00304">
    <property type="entry name" value="HAMP"/>
    <property type="match status" value="1"/>
</dbReference>
<dbReference type="Gene3D" id="3.30.565.10">
    <property type="entry name" value="Histidine kinase-like ATPase, C-terminal domain"/>
    <property type="match status" value="1"/>
</dbReference>
<protein>
    <recommendedName>
        <fullName evidence="3">histidine kinase</fullName>
        <ecNumber evidence="3">2.7.13.3</ecNumber>
    </recommendedName>
</protein>
<dbReference type="Gene3D" id="1.10.287.130">
    <property type="match status" value="1"/>
</dbReference>
<evidence type="ECO:0000313" key="14">
    <source>
        <dbReference type="EMBL" id="TMI91511.1"/>
    </source>
</evidence>
<dbReference type="Pfam" id="PF00672">
    <property type="entry name" value="HAMP"/>
    <property type="match status" value="1"/>
</dbReference>
<sequence>MRDSLLWRLLGAQWLVIAIAVAISGAALSHQVAHTFMAIMVRYHVDPTTFEAEFRAAGIRILLVSSLVAAAIAMLLGWVLVTRIVRPLEQMMVLAERIAMGDYARRLERHGRDEIGRLAESLNQMAASLQRTEAFRRELVANVAHELRTPLSTLQGYLEALRDGVAPPSPETLAMLHDEVIRLARLVGDLHQLSQFDARVSRLEVAPVDLGALVERLVAVYGPEFAQRGFALSQACDDLPVVEADADLVSQALRNLVDNALRYASPGSAVAIAARLVNGSVRLEVSNPGEGIAPEDLPRIFERFYRGEKSRSRETGGAGIGLAIVQEIARAHGGETGASSAGGVTTVWFSLPLRARAVRVRTAR</sequence>
<dbReference type="InterPro" id="IPR050428">
    <property type="entry name" value="TCS_sensor_his_kinase"/>
</dbReference>
<feature type="transmembrane region" description="Helical" evidence="11">
    <location>
        <begin position="57"/>
        <end position="81"/>
    </location>
</feature>
<feature type="domain" description="Histidine kinase" evidence="12">
    <location>
        <begin position="142"/>
        <end position="355"/>
    </location>
</feature>
<dbReference type="EMBL" id="VBAK01000091">
    <property type="protein sequence ID" value="TMI91511.1"/>
    <property type="molecule type" value="Genomic_DNA"/>
</dbReference>
<organism evidence="14 15">
    <name type="scientific">Candidatus Segetimicrobium genomatis</name>
    <dbReference type="NCBI Taxonomy" id="2569760"/>
    <lineage>
        <taxon>Bacteria</taxon>
        <taxon>Bacillati</taxon>
        <taxon>Candidatus Sysuimicrobiota</taxon>
        <taxon>Candidatus Sysuimicrobiia</taxon>
        <taxon>Candidatus Sysuimicrobiales</taxon>
        <taxon>Candidatus Segetimicrobiaceae</taxon>
        <taxon>Candidatus Segetimicrobium</taxon>
    </lineage>
</organism>
<dbReference type="Pfam" id="PF00512">
    <property type="entry name" value="HisKA"/>
    <property type="match status" value="1"/>
</dbReference>
<dbReference type="PROSITE" id="PS50109">
    <property type="entry name" value="HIS_KIN"/>
    <property type="match status" value="1"/>
</dbReference>
<comment type="subcellular location">
    <subcellularLocation>
        <location evidence="2">Membrane</location>
    </subcellularLocation>
</comment>
<dbReference type="CDD" id="cd00082">
    <property type="entry name" value="HisKA"/>
    <property type="match status" value="1"/>
</dbReference>
<dbReference type="PANTHER" id="PTHR45436">
    <property type="entry name" value="SENSOR HISTIDINE KINASE YKOH"/>
    <property type="match status" value="1"/>
</dbReference>
<dbReference type="SMART" id="SM00388">
    <property type="entry name" value="HisKA"/>
    <property type="match status" value="1"/>
</dbReference>
<name>A0A537K6W9_9BACT</name>
<dbReference type="InterPro" id="IPR003660">
    <property type="entry name" value="HAMP_dom"/>
</dbReference>
<dbReference type="InterPro" id="IPR004358">
    <property type="entry name" value="Sig_transdc_His_kin-like_C"/>
</dbReference>
<dbReference type="GO" id="GO:0000155">
    <property type="term" value="F:phosphorelay sensor kinase activity"/>
    <property type="evidence" value="ECO:0007669"/>
    <property type="project" value="InterPro"/>
</dbReference>
<evidence type="ECO:0000256" key="4">
    <source>
        <dbReference type="ARBA" id="ARBA00022553"/>
    </source>
</evidence>
<evidence type="ECO:0000256" key="11">
    <source>
        <dbReference type="SAM" id="Phobius"/>
    </source>
</evidence>
<dbReference type="InterPro" id="IPR036890">
    <property type="entry name" value="HATPase_C_sf"/>
</dbReference>
<keyword evidence="9" id="KW-0902">Two-component regulatory system</keyword>
<dbReference type="CDD" id="cd06225">
    <property type="entry name" value="HAMP"/>
    <property type="match status" value="1"/>
</dbReference>
<evidence type="ECO:0000256" key="3">
    <source>
        <dbReference type="ARBA" id="ARBA00012438"/>
    </source>
</evidence>
<dbReference type="FunFam" id="1.10.287.130:FF:000001">
    <property type="entry name" value="Two-component sensor histidine kinase"/>
    <property type="match status" value="1"/>
</dbReference>
<keyword evidence="7" id="KW-0418">Kinase</keyword>
<evidence type="ECO:0000259" key="12">
    <source>
        <dbReference type="PROSITE" id="PS50109"/>
    </source>
</evidence>
<dbReference type="InterPro" id="IPR036097">
    <property type="entry name" value="HisK_dim/P_sf"/>
</dbReference>
<keyword evidence="6 11" id="KW-0812">Transmembrane</keyword>
<dbReference type="InterPro" id="IPR005467">
    <property type="entry name" value="His_kinase_dom"/>
</dbReference>
<dbReference type="EC" id="2.7.13.3" evidence="3"/>
<evidence type="ECO:0000256" key="2">
    <source>
        <dbReference type="ARBA" id="ARBA00004370"/>
    </source>
</evidence>
<dbReference type="Proteomes" id="UP000318509">
    <property type="component" value="Unassembled WGS sequence"/>
</dbReference>
<dbReference type="SMART" id="SM00387">
    <property type="entry name" value="HATPase_c"/>
    <property type="match status" value="1"/>
</dbReference>
<keyword evidence="5" id="KW-0808">Transferase</keyword>
<dbReference type="PROSITE" id="PS50885">
    <property type="entry name" value="HAMP"/>
    <property type="match status" value="1"/>
</dbReference>
<evidence type="ECO:0000256" key="1">
    <source>
        <dbReference type="ARBA" id="ARBA00000085"/>
    </source>
</evidence>
<dbReference type="SUPFAM" id="SSF158472">
    <property type="entry name" value="HAMP domain-like"/>
    <property type="match status" value="1"/>
</dbReference>
<dbReference type="FunFam" id="3.30.565.10:FF:000006">
    <property type="entry name" value="Sensor histidine kinase WalK"/>
    <property type="match status" value="1"/>
</dbReference>
<dbReference type="PANTHER" id="PTHR45436:SF5">
    <property type="entry name" value="SENSOR HISTIDINE KINASE TRCS"/>
    <property type="match status" value="1"/>
</dbReference>
<dbReference type="InterPro" id="IPR003594">
    <property type="entry name" value="HATPase_dom"/>
</dbReference>
<evidence type="ECO:0000256" key="7">
    <source>
        <dbReference type="ARBA" id="ARBA00022777"/>
    </source>
</evidence>
<feature type="domain" description="HAMP" evidence="13">
    <location>
        <begin position="82"/>
        <end position="134"/>
    </location>
</feature>
<accession>A0A537K6W9</accession>
<dbReference type="Gene3D" id="6.10.340.10">
    <property type="match status" value="1"/>
</dbReference>
<evidence type="ECO:0000256" key="5">
    <source>
        <dbReference type="ARBA" id="ARBA00022679"/>
    </source>
</evidence>